<evidence type="ECO:0000313" key="5">
    <source>
        <dbReference type="Proteomes" id="UP000223968"/>
    </source>
</evidence>
<feature type="compositionally biased region" description="Polar residues" evidence="2">
    <location>
        <begin position="93"/>
        <end position="105"/>
    </location>
</feature>
<dbReference type="SMART" id="SM00184">
    <property type="entry name" value="RING"/>
    <property type="match status" value="1"/>
</dbReference>
<evidence type="ECO:0000259" key="3">
    <source>
        <dbReference type="PROSITE" id="PS50089"/>
    </source>
</evidence>
<evidence type="ECO:0000256" key="2">
    <source>
        <dbReference type="SAM" id="MobiDB-lite"/>
    </source>
</evidence>
<dbReference type="InterPro" id="IPR001841">
    <property type="entry name" value="Znf_RING"/>
</dbReference>
<feature type="region of interest" description="Disordered" evidence="2">
    <location>
        <begin position="1"/>
        <end position="77"/>
    </location>
</feature>
<dbReference type="STRING" id="1447875.A0A2B7XYC8"/>
<name>A0A2B7XYC8_9EURO</name>
<dbReference type="AlphaFoldDB" id="A0A2B7XYC8"/>
<reference evidence="4 5" key="1">
    <citation type="submission" date="2017-10" db="EMBL/GenBank/DDBJ databases">
        <title>Comparative genomics in systemic dimorphic fungi from Ajellomycetaceae.</title>
        <authorList>
            <person name="Munoz J.F."/>
            <person name="Mcewen J.G."/>
            <person name="Clay O.K."/>
            <person name="Cuomo C.A."/>
        </authorList>
    </citation>
    <scope>NUCLEOTIDE SEQUENCE [LARGE SCALE GENOMIC DNA]</scope>
    <source>
        <strain evidence="4 5">UAMH5409</strain>
    </source>
</reference>
<gene>
    <name evidence="4" type="ORF">AJ79_03344</name>
</gene>
<feature type="compositionally biased region" description="Polar residues" evidence="2">
    <location>
        <begin position="55"/>
        <end position="67"/>
    </location>
</feature>
<feature type="region of interest" description="Disordered" evidence="2">
    <location>
        <begin position="470"/>
        <end position="499"/>
    </location>
</feature>
<organism evidence="4 5">
    <name type="scientific">Helicocarpus griseus UAMH5409</name>
    <dbReference type="NCBI Taxonomy" id="1447875"/>
    <lineage>
        <taxon>Eukaryota</taxon>
        <taxon>Fungi</taxon>
        <taxon>Dikarya</taxon>
        <taxon>Ascomycota</taxon>
        <taxon>Pezizomycotina</taxon>
        <taxon>Eurotiomycetes</taxon>
        <taxon>Eurotiomycetidae</taxon>
        <taxon>Onygenales</taxon>
        <taxon>Ajellomycetaceae</taxon>
        <taxon>Helicocarpus</taxon>
    </lineage>
</organism>
<sequence length="576" mass="62884">MPCPLTSQPHCAPPTTQSTSTSAPLDSYQQQHTNARLNPGIQQPHYPSNARRQNRQTTVITSPSQPFTLDAPPQPVRTAQQPALNYSHQANPIQARGTSSNSLTLDNAAPDLSQHRTDVAADSTDMTGRRDHTSSNATMPPNIQPSASSETSSNSQRTQQPVVPGQDLLGPGEAYHFNDDSLYAGSAASNPQSIYYGEAAPHYTFVPPDYQHMFYPMPSQPSDPAGNPFPPPEPNQQVDLEQHRDTQGNNQNREPFNANAHDGGDYLAGPHLNHAHPTPHNYNSQLQTSSTLAPNDIGSDPLPFTFPGQYVGPRFVQRALNQNIYLPPEFRDPAPSIPYSSSPPESQPSVSNPNPRRRPLHGPAASPSSSGLANAFAYPANRRRSRRSQDGGSSQSGATSRIDTQRPSHRHAYHQTYNPVLFGPSGPPREQNISSSHLARLIYSGALPHPDDPDIVYLGNDAERRRRFLQSLSSPQVEPVPPTKGLDNQNDGRPEPKDGEELMVNLECKACMSQLIDTVVLPCGHAVLCRWCADQHMPSSGMDKTKPRGSASCPMCRKPVKQKVCLIAQNLKPNFC</sequence>
<feature type="compositionally biased region" description="Polar residues" evidence="2">
    <location>
        <begin position="280"/>
        <end position="293"/>
    </location>
</feature>
<feature type="compositionally biased region" description="Basic and acidic residues" evidence="2">
    <location>
        <begin position="490"/>
        <end position="499"/>
    </location>
</feature>
<feature type="domain" description="RING-type" evidence="3">
    <location>
        <begin position="508"/>
        <end position="557"/>
    </location>
</feature>
<feature type="region of interest" description="Disordered" evidence="2">
    <location>
        <begin position="327"/>
        <end position="409"/>
    </location>
</feature>
<comment type="caution">
    <text evidence="4">The sequence shown here is derived from an EMBL/GenBank/DDBJ whole genome shotgun (WGS) entry which is preliminary data.</text>
</comment>
<keyword evidence="1" id="KW-0862">Zinc</keyword>
<dbReference type="SUPFAM" id="SSF57850">
    <property type="entry name" value="RING/U-box"/>
    <property type="match status" value="1"/>
</dbReference>
<keyword evidence="1" id="KW-0863">Zinc-finger</keyword>
<evidence type="ECO:0000256" key="1">
    <source>
        <dbReference type="PROSITE-ProRule" id="PRU00175"/>
    </source>
</evidence>
<proteinExistence type="predicted"/>
<protein>
    <recommendedName>
        <fullName evidence="3">RING-type domain-containing protein</fullName>
    </recommendedName>
</protein>
<evidence type="ECO:0000313" key="4">
    <source>
        <dbReference type="EMBL" id="PGH13929.1"/>
    </source>
</evidence>
<keyword evidence="1" id="KW-0479">Metal-binding</keyword>
<dbReference type="InterPro" id="IPR013083">
    <property type="entry name" value="Znf_RING/FYVE/PHD"/>
</dbReference>
<feature type="compositionally biased region" description="Low complexity" evidence="2">
    <location>
        <begin position="362"/>
        <end position="371"/>
    </location>
</feature>
<feature type="compositionally biased region" description="Low complexity" evidence="2">
    <location>
        <begin position="333"/>
        <end position="354"/>
    </location>
</feature>
<dbReference type="Gene3D" id="3.30.40.10">
    <property type="entry name" value="Zinc/RING finger domain, C3HC4 (zinc finger)"/>
    <property type="match status" value="1"/>
</dbReference>
<dbReference type="PROSITE" id="PS50089">
    <property type="entry name" value="ZF_RING_2"/>
    <property type="match status" value="1"/>
</dbReference>
<dbReference type="Proteomes" id="UP000223968">
    <property type="component" value="Unassembled WGS sequence"/>
</dbReference>
<feature type="region of interest" description="Disordered" evidence="2">
    <location>
        <begin position="93"/>
        <end position="175"/>
    </location>
</feature>
<feature type="compositionally biased region" description="Polar residues" evidence="2">
    <location>
        <begin position="27"/>
        <end position="36"/>
    </location>
</feature>
<dbReference type="GO" id="GO:0008270">
    <property type="term" value="F:zinc ion binding"/>
    <property type="evidence" value="ECO:0007669"/>
    <property type="project" value="UniProtKB-KW"/>
</dbReference>
<accession>A0A2B7XYC8</accession>
<dbReference type="Pfam" id="PF13920">
    <property type="entry name" value="zf-C3HC4_3"/>
    <property type="match status" value="1"/>
</dbReference>
<feature type="compositionally biased region" description="Polar residues" evidence="2">
    <location>
        <begin position="134"/>
        <end position="161"/>
    </location>
</feature>
<dbReference type="OrthoDB" id="1711136at2759"/>
<keyword evidence="5" id="KW-1185">Reference proteome</keyword>
<feature type="compositionally biased region" description="Low complexity" evidence="2">
    <location>
        <begin position="13"/>
        <end position="24"/>
    </location>
</feature>
<dbReference type="EMBL" id="PDNB01000040">
    <property type="protein sequence ID" value="PGH13929.1"/>
    <property type="molecule type" value="Genomic_DNA"/>
</dbReference>
<feature type="region of interest" description="Disordered" evidence="2">
    <location>
        <begin position="214"/>
        <end position="300"/>
    </location>
</feature>